<evidence type="ECO:0000256" key="8">
    <source>
        <dbReference type="ARBA" id="ARBA00023146"/>
    </source>
</evidence>
<dbReference type="SUPFAM" id="SSF52374">
    <property type="entry name" value="Nucleotidylyl transferase"/>
    <property type="match status" value="1"/>
</dbReference>
<evidence type="ECO:0000256" key="3">
    <source>
        <dbReference type="ARBA" id="ARBA00018753"/>
    </source>
</evidence>
<evidence type="ECO:0000313" key="15">
    <source>
        <dbReference type="Proteomes" id="UP000034036"/>
    </source>
</evidence>
<evidence type="ECO:0000256" key="2">
    <source>
        <dbReference type="ARBA" id="ARBA00012838"/>
    </source>
</evidence>
<dbReference type="GO" id="GO:0006431">
    <property type="term" value="P:methionyl-tRNA aminoacylation"/>
    <property type="evidence" value="ECO:0007669"/>
    <property type="project" value="InterPro"/>
</dbReference>
<dbReference type="STRING" id="1618659.UV11_C0006G0032"/>
<dbReference type="InterPro" id="IPR009080">
    <property type="entry name" value="tRNAsynth_Ia_anticodon-bd"/>
</dbReference>
<dbReference type="Proteomes" id="UP000034036">
    <property type="component" value="Unassembled WGS sequence"/>
</dbReference>
<evidence type="ECO:0000256" key="4">
    <source>
        <dbReference type="ARBA" id="ARBA00022598"/>
    </source>
</evidence>
<dbReference type="AlphaFoldDB" id="A0A0G0ZIR1"/>
<feature type="domain" description="Aminoacyl-tRNA synthetase class Ia" evidence="11">
    <location>
        <begin position="3"/>
        <end position="53"/>
    </location>
</feature>
<dbReference type="EMBL" id="LCDF01000006">
    <property type="protein sequence ID" value="KKS48627.1"/>
    <property type="molecule type" value="Genomic_DNA"/>
</dbReference>
<evidence type="ECO:0000259" key="12">
    <source>
        <dbReference type="Pfam" id="PF09334"/>
    </source>
</evidence>
<dbReference type="PANTHER" id="PTHR43326">
    <property type="entry name" value="METHIONYL-TRNA SYNTHETASE"/>
    <property type="match status" value="1"/>
</dbReference>
<dbReference type="FunFam" id="2.170.220.10:FF:000003">
    <property type="entry name" value="Methionine--tRNA ligase"/>
    <property type="match status" value="1"/>
</dbReference>
<dbReference type="InterPro" id="IPR041872">
    <property type="entry name" value="Anticodon_Met"/>
</dbReference>
<dbReference type="SUPFAM" id="SSF47323">
    <property type="entry name" value="Anticodon-binding domain of a subclass of class I aminoacyl-tRNA synthetases"/>
    <property type="match status" value="1"/>
</dbReference>
<keyword evidence="4 10" id="KW-0436">Ligase</keyword>
<sequence length="526" mass="59795">MGKFYITTPIYYVNASPHLGHAYADVLSDVLARYRRLSGDEVFFLTGTDEHGAKNVRSAEAVAENVEDFVRKRREVFVKLAKVLNISNTDFIYTSDNVRHWPGAQLLWKKIQEKGDIYKGKYKGLYCVGHEAFITEKDLEAGKCPDHNEVPQLLEEENYFFRLSRYAEEIKNKIESGEIGIFPEARKNEILAVIGEGLRDVSFSRPSKDISWGIPVPGDHTQTMYVWCDALSNYLTALGYGRDDVGNFKKFWPADVHVIGKEILRFHAAIWPGMLLSAGLPLPKSILVHGLIQSGGRKMSKTLGNVVDPFELVSKYGAESLRMFFGKEIPVFSDGEFTGERFEEAHESNLVNGIGNYVKRVATMISNYFEGVLEKPEDALIASVPFKKETALSSQLSNADEKLEYLSIPYFIERNVWPKYHVEMKNFEINKAAETIFSLLKELDGYVQDYEPFKLVKIDKEKARVILWNLAYGAVSLAWMLKPFMPDTSDKILDTFSVDGKTGSEWRAFKIKTNEALFPRILKHEA</sequence>
<reference evidence="14 15" key="1">
    <citation type="journal article" date="2015" name="Nature">
        <title>rRNA introns, odd ribosomes, and small enigmatic genomes across a large radiation of phyla.</title>
        <authorList>
            <person name="Brown C.T."/>
            <person name="Hug L.A."/>
            <person name="Thomas B.C."/>
            <person name="Sharon I."/>
            <person name="Castelle C.J."/>
            <person name="Singh A."/>
            <person name="Wilkins M.J."/>
            <person name="Williams K.H."/>
            <person name="Banfield J.F."/>
        </authorList>
    </citation>
    <scope>NUCLEOTIDE SEQUENCE [LARGE SCALE GENOMIC DNA]</scope>
</reference>
<evidence type="ECO:0000256" key="1">
    <source>
        <dbReference type="ARBA" id="ARBA00003314"/>
    </source>
</evidence>
<accession>A0A0G0ZIR1</accession>
<gene>
    <name evidence="14" type="ORF">UV11_C0006G0032</name>
</gene>
<protein>
    <recommendedName>
        <fullName evidence="3">Methionine--tRNA ligase</fullName>
        <ecNumber evidence="2">6.1.1.10</ecNumber>
    </recommendedName>
    <alternativeName>
        <fullName evidence="9">Methionyl-tRNA synthetase</fullName>
    </alternativeName>
</protein>
<feature type="domain" description="Methionyl/Leucyl tRNA synthetase" evidence="12">
    <location>
        <begin position="138"/>
        <end position="361"/>
    </location>
</feature>
<keyword evidence="5 10" id="KW-0547">Nucleotide-binding</keyword>
<feature type="domain" description="Methionyl-tRNA synthetase anticodon-binding" evidence="13">
    <location>
        <begin position="419"/>
        <end position="501"/>
    </location>
</feature>
<keyword evidence="8 10" id="KW-0030">Aminoacyl-tRNA synthetase</keyword>
<dbReference type="InterPro" id="IPR014758">
    <property type="entry name" value="Met-tRNA_synth"/>
</dbReference>
<evidence type="ECO:0000256" key="9">
    <source>
        <dbReference type="ARBA" id="ARBA00030904"/>
    </source>
</evidence>
<dbReference type="NCBIfam" id="TIGR00398">
    <property type="entry name" value="metG"/>
    <property type="match status" value="1"/>
</dbReference>
<evidence type="ECO:0000259" key="13">
    <source>
        <dbReference type="Pfam" id="PF19303"/>
    </source>
</evidence>
<dbReference type="InterPro" id="IPR033911">
    <property type="entry name" value="MetRS_core"/>
</dbReference>
<dbReference type="PRINTS" id="PR01041">
    <property type="entry name" value="TRNASYNTHMET"/>
</dbReference>
<dbReference type="EC" id="6.1.1.10" evidence="2"/>
<organism evidence="14 15">
    <name type="scientific">Candidatus Giovannonibacteria bacterium GW2011_GWF2_42_19</name>
    <dbReference type="NCBI Taxonomy" id="1618659"/>
    <lineage>
        <taxon>Bacteria</taxon>
        <taxon>Candidatus Giovannoniibacteriota</taxon>
    </lineage>
</organism>
<dbReference type="PANTHER" id="PTHR43326:SF1">
    <property type="entry name" value="METHIONINE--TRNA LIGASE, MITOCHONDRIAL"/>
    <property type="match status" value="1"/>
</dbReference>
<evidence type="ECO:0000256" key="7">
    <source>
        <dbReference type="ARBA" id="ARBA00022917"/>
    </source>
</evidence>
<evidence type="ECO:0000259" key="11">
    <source>
        <dbReference type="Pfam" id="PF00133"/>
    </source>
</evidence>
<dbReference type="InterPro" id="IPR002300">
    <property type="entry name" value="aa-tRNA-synth_Ia"/>
</dbReference>
<evidence type="ECO:0000256" key="5">
    <source>
        <dbReference type="ARBA" id="ARBA00022741"/>
    </source>
</evidence>
<dbReference type="Gene3D" id="3.40.50.620">
    <property type="entry name" value="HUPs"/>
    <property type="match status" value="1"/>
</dbReference>
<evidence type="ECO:0000256" key="6">
    <source>
        <dbReference type="ARBA" id="ARBA00022840"/>
    </source>
</evidence>
<dbReference type="GO" id="GO:0005524">
    <property type="term" value="F:ATP binding"/>
    <property type="evidence" value="ECO:0007669"/>
    <property type="project" value="UniProtKB-KW"/>
</dbReference>
<evidence type="ECO:0000313" key="14">
    <source>
        <dbReference type="EMBL" id="KKS48627.1"/>
    </source>
</evidence>
<dbReference type="Gene3D" id="2.170.220.10">
    <property type="match status" value="1"/>
</dbReference>
<comment type="similarity">
    <text evidence="10">Belongs to the class-I aminoacyl-tRNA synthetase family.</text>
</comment>
<dbReference type="PATRIC" id="fig|1618659.3.peg.243"/>
<dbReference type="Pfam" id="PF09334">
    <property type="entry name" value="tRNA-synt_1g"/>
    <property type="match status" value="1"/>
</dbReference>
<dbReference type="GO" id="GO:0004825">
    <property type="term" value="F:methionine-tRNA ligase activity"/>
    <property type="evidence" value="ECO:0007669"/>
    <property type="project" value="UniProtKB-EC"/>
</dbReference>
<keyword evidence="6 10" id="KW-0067">ATP-binding</keyword>
<evidence type="ECO:0000256" key="10">
    <source>
        <dbReference type="RuleBase" id="RU363039"/>
    </source>
</evidence>
<dbReference type="Pfam" id="PF19303">
    <property type="entry name" value="Anticodon_3"/>
    <property type="match status" value="1"/>
</dbReference>
<dbReference type="InterPro" id="IPR023457">
    <property type="entry name" value="Met-tRNA_synth_2"/>
</dbReference>
<keyword evidence="7 10" id="KW-0648">Protein biosynthesis</keyword>
<dbReference type="Pfam" id="PF00133">
    <property type="entry name" value="tRNA-synt_1"/>
    <property type="match status" value="1"/>
</dbReference>
<dbReference type="InterPro" id="IPR015413">
    <property type="entry name" value="Methionyl/Leucyl_tRNA_Synth"/>
</dbReference>
<name>A0A0G0ZIR1_9BACT</name>
<proteinExistence type="inferred from homology"/>
<dbReference type="Gene3D" id="1.10.730.10">
    <property type="entry name" value="Isoleucyl-tRNA Synthetase, Domain 1"/>
    <property type="match status" value="1"/>
</dbReference>
<dbReference type="InterPro" id="IPR014729">
    <property type="entry name" value="Rossmann-like_a/b/a_fold"/>
</dbReference>
<comment type="caution">
    <text evidence="14">The sequence shown here is derived from an EMBL/GenBank/DDBJ whole genome shotgun (WGS) entry which is preliminary data.</text>
</comment>
<comment type="function">
    <text evidence="1">Is required not only for elongation of protein synthesis but also for the initiation of all mRNA translation through initiator tRNA(fMet) aminoacylation.</text>
</comment>
<dbReference type="CDD" id="cd00814">
    <property type="entry name" value="MetRS_core"/>
    <property type="match status" value="1"/>
</dbReference>